<dbReference type="Pfam" id="PF01408">
    <property type="entry name" value="GFO_IDH_MocA"/>
    <property type="match status" value="1"/>
</dbReference>
<dbReference type="Pfam" id="PF22725">
    <property type="entry name" value="GFO_IDH_MocA_C3"/>
    <property type="match status" value="1"/>
</dbReference>
<evidence type="ECO:0000313" key="3">
    <source>
        <dbReference type="EMBL" id="MDA4844978.1"/>
    </source>
</evidence>
<dbReference type="InterPro" id="IPR051317">
    <property type="entry name" value="Gfo/Idh/MocA_oxidoreduct"/>
</dbReference>
<name>A0ABT4VJU3_9HYPH</name>
<feature type="domain" description="GFO/IDH/MocA-like oxidoreductase" evidence="2">
    <location>
        <begin position="139"/>
        <end position="283"/>
    </location>
</feature>
<proteinExistence type="predicted"/>
<dbReference type="Gene3D" id="3.30.360.10">
    <property type="entry name" value="Dihydrodipicolinate Reductase, domain 2"/>
    <property type="match status" value="1"/>
</dbReference>
<dbReference type="RefSeq" id="WP_271088529.1">
    <property type="nucleotide sequence ID" value="NZ_JAPJZH010000003.1"/>
</dbReference>
<comment type="caution">
    <text evidence="3">The sequence shown here is derived from an EMBL/GenBank/DDBJ whole genome shotgun (WGS) entry which is preliminary data.</text>
</comment>
<evidence type="ECO:0000259" key="2">
    <source>
        <dbReference type="Pfam" id="PF22725"/>
    </source>
</evidence>
<dbReference type="PANTHER" id="PTHR43708:SF3">
    <property type="entry name" value="OXIDOREDUCTASE"/>
    <property type="match status" value="1"/>
</dbReference>
<dbReference type="Proteomes" id="UP001148313">
    <property type="component" value="Unassembled WGS sequence"/>
</dbReference>
<evidence type="ECO:0000313" key="4">
    <source>
        <dbReference type="Proteomes" id="UP001148313"/>
    </source>
</evidence>
<sequence>MSTSQPFNPGDFGAAVIGTGFIGTVHAEALRRLGVKVTGLLGSSPERAAERARQIGVEKAYESLDQLLDDPAVNVVHVTSPNRFHFEQVKQILAAGRHVVCEKPLAVSSQESAELVKLAADSGLIAAVNYNIRFYPLNQHAHRMVRDGGLGEIRLISGHYLQDWLLHDTDWNWRLDPKEGGALRAVGDIGTHWIDLTNFISGQKVTSVFAELSTFIKTRQQPVGPVETFSQGGGGETVERQIETDDTALILLRYANGARGSLTVSQVSAGRKNSLQWEIDGSQSAASWHSETPDHLWIGHRGKPNEILQRDASLMNATGAAAAGLPGGHVEGFADTFYALYRNVYGAVAAGGPPDEPLYATFEDGHEEMLICDAVLRSAKEGCWVEIGS</sequence>
<accession>A0ABT4VJU3</accession>
<organism evidence="3 4">
    <name type="scientific">Hoeflea poritis</name>
    <dbReference type="NCBI Taxonomy" id="2993659"/>
    <lineage>
        <taxon>Bacteria</taxon>
        <taxon>Pseudomonadati</taxon>
        <taxon>Pseudomonadota</taxon>
        <taxon>Alphaproteobacteria</taxon>
        <taxon>Hyphomicrobiales</taxon>
        <taxon>Rhizobiaceae</taxon>
        <taxon>Hoeflea</taxon>
    </lineage>
</organism>
<dbReference type="Gene3D" id="3.40.50.720">
    <property type="entry name" value="NAD(P)-binding Rossmann-like Domain"/>
    <property type="match status" value="1"/>
</dbReference>
<dbReference type="InterPro" id="IPR055170">
    <property type="entry name" value="GFO_IDH_MocA-like_dom"/>
</dbReference>
<feature type="domain" description="Gfo/Idh/MocA-like oxidoreductase N-terminal" evidence="1">
    <location>
        <begin position="13"/>
        <end position="130"/>
    </location>
</feature>
<dbReference type="InterPro" id="IPR000683">
    <property type="entry name" value="Gfo/Idh/MocA-like_OxRdtase_N"/>
</dbReference>
<keyword evidence="4" id="KW-1185">Reference proteome</keyword>
<reference evidence="3" key="1">
    <citation type="submission" date="2022-11" db="EMBL/GenBank/DDBJ databases">
        <title>Hoeflea poritis sp. nov., isolated from scleractinian coral Porites lutea.</title>
        <authorList>
            <person name="Zhang G."/>
            <person name="Wei Q."/>
            <person name="Cai L."/>
        </authorList>
    </citation>
    <scope>NUCLEOTIDE SEQUENCE</scope>
    <source>
        <strain evidence="3">E7-10</strain>
    </source>
</reference>
<dbReference type="PANTHER" id="PTHR43708">
    <property type="entry name" value="CONSERVED EXPRESSED OXIDOREDUCTASE (EUROFUNG)"/>
    <property type="match status" value="1"/>
</dbReference>
<dbReference type="SUPFAM" id="SSF51735">
    <property type="entry name" value="NAD(P)-binding Rossmann-fold domains"/>
    <property type="match status" value="1"/>
</dbReference>
<evidence type="ECO:0000259" key="1">
    <source>
        <dbReference type="Pfam" id="PF01408"/>
    </source>
</evidence>
<dbReference type="EMBL" id="JAPJZH010000003">
    <property type="protein sequence ID" value="MDA4844978.1"/>
    <property type="molecule type" value="Genomic_DNA"/>
</dbReference>
<gene>
    <name evidence="3" type="ORF">OOZ53_06430</name>
</gene>
<dbReference type="InterPro" id="IPR036291">
    <property type="entry name" value="NAD(P)-bd_dom_sf"/>
</dbReference>
<dbReference type="SUPFAM" id="SSF55347">
    <property type="entry name" value="Glyceraldehyde-3-phosphate dehydrogenase-like, C-terminal domain"/>
    <property type="match status" value="1"/>
</dbReference>
<protein>
    <submittedName>
        <fullName evidence="3">Gfo/Idh/MocA family oxidoreductase</fullName>
    </submittedName>
</protein>